<sequence length="130" mass="14707">MRASAKCCHHVASDLRSSNTSLWIEGGLALVYMLRSLSDLQPDSQTPCMCQSMNPRIVLITLRSKILEKESKWIYTTVPQHWLNSEICFHCKVPSSLNICASINTRCIKLGVSQCEDQVCFRVCVIHRHG</sequence>
<protein>
    <submittedName>
        <fullName evidence="1">Uncharacterized protein</fullName>
    </submittedName>
</protein>
<organism evidence="1 2">
    <name type="scientific">Goodea atripinnis</name>
    <dbReference type="NCBI Taxonomy" id="208336"/>
    <lineage>
        <taxon>Eukaryota</taxon>
        <taxon>Metazoa</taxon>
        <taxon>Chordata</taxon>
        <taxon>Craniata</taxon>
        <taxon>Vertebrata</taxon>
        <taxon>Euteleostomi</taxon>
        <taxon>Actinopterygii</taxon>
        <taxon>Neopterygii</taxon>
        <taxon>Teleostei</taxon>
        <taxon>Neoteleostei</taxon>
        <taxon>Acanthomorphata</taxon>
        <taxon>Ovalentaria</taxon>
        <taxon>Atherinomorphae</taxon>
        <taxon>Cyprinodontiformes</taxon>
        <taxon>Goodeidae</taxon>
        <taxon>Goodea</taxon>
    </lineage>
</organism>
<dbReference type="Proteomes" id="UP001476798">
    <property type="component" value="Unassembled WGS sequence"/>
</dbReference>
<comment type="caution">
    <text evidence="1">The sequence shown here is derived from an EMBL/GenBank/DDBJ whole genome shotgun (WGS) entry which is preliminary data.</text>
</comment>
<dbReference type="EMBL" id="JAHRIO010055276">
    <property type="protein sequence ID" value="MEQ2176762.1"/>
    <property type="molecule type" value="Genomic_DNA"/>
</dbReference>
<proteinExistence type="predicted"/>
<name>A0ABV0NZ75_9TELE</name>
<keyword evidence="2" id="KW-1185">Reference proteome</keyword>
<evidence type="ECO:0000313" key="2">
    <source>
        <dbReference type="Proteomes" id="UP001476798"/>
    </source>
</evidence>
<evidence type="ECO:0000313" key="1">
    <source>
        <dbReference type="EMBL" id="MEQ2176762.1"/>
    </source>
</evidence>
<accession>A0ABV0NZ75</accession>
<reference evidence="1 2" key="1">
    <citation type="submission" date="2021-06" db="EMBL/GenBank/DDBJ databases">
        <authorList>
            <person name="Palmer J.M."/>
        </authorList>
    </citation>
    <scope>NUCLEOTIDE SEQUENCE [LARGE SCALE GENOMIC DNA]</scope>
    <source>
        <strain evidence="1 2">GA_2019</strain>
        <tissue evidence="1">Muscle</tissue>
    </source>
</reference>
<gene>
    <name evidence="1" type="ORF">GOODEAATRI_031364</name>
</gene>